<dbReference type="SUPFAM" id="SSF53448">
    <property type="entry name" value="Nucleotide-diphospho-sugar transferases"/>
    <property type="match status" value="1"/>
</dbReference>
<keyword evidence="3 5" id="KW-0808">Transferase</keyword>
<dbReference type="Proteomes" id="UP000271925">
    <property type="component" value="Unassembled WGS sequence"/>
</dbReference>
<dbReference type="GO" id="GO:0016757">
    <property type="term" value="F:glycosyltransferase activity"/>
    <property type="evidence" value="ECO:0007669"/>
    <property type="project" value="UniProtKB-KW"/>
</dbReference>
<dbReference type="PANTHER" id="PTHR43179">
    <property type="entry name" value="RHAMNOSYLTRANSFERASE WBBL"/>
    <property type="match status" value="1"/>
</dbReference>
<sequence>MVPELSIILVSYNSLSDLQRCLPTLLAQKTGFSYEIIVVDNHGNDGVRDWIKTAEPAVIYYQNTTNSGYAGGNNLGLKHASGRWTLFLNPDTELLPDCLERLRKTAYDFPDAFITPKLLHSDGTVNACGNVMHYTGITTCRGLNEPSDVYTNLETVPLLSGAAFLAPTLALKRLGGFDETYFMYFEDTDLSLRARLAGYSLLCDARACIVHHYKLGMNPLKFYHLERNRLLTFLKIFSRKTLLQLLPALLITEAMTWAYSLRGWSYFRARFQGYFWLWKNRSSWLKNRRTIQQNRQLPDQTILNDSLLSLPFEQLAGPSLGRFLNVLTQPLFRLLRPSFNPQQGTGPKTPLHVEGEI</sequence>
<dbReference type="PANTHER" id="PTHR43179:SF12">
    <property type="entry name" value="GALACTOFURANOSYLTRANSFERASE GLFT2"/>
    <property type="match status" value="1"/>
</dbReference>
<reference evidence="5 6" key="1">
    <citation type="submission" date="2018-11" db="EMBL/GenBank/DDBJ databases">
        <authorList>
            <person name="Zhou Z."/>
            <person name="Wang G."/>
        </authorList>
    </citation>
    <scope>NUCLEOTIDE SEQUENCE [LARGE SCALE GENOMIC DNA]</scope>
    <source>
        <strain evidence="5 6">KCTC52004</strain>
    </source>
</reference>
<dbReference type="InterPro" id="IPR001173">
    <property type="entry name" value="Glyco_trans_2-like"/>
</dbReference>
<comment type="caution">
    <text evidence="5">The sequence shown here is derived from an EMBL/GenBank/DDBJ whole genome shotgun (WGS) entry which is preliminary data.</text>
</comment>
<feature type="domain" description="Glycosyltransferase 2-like" evidence="4">
    <location>
        <begin position="6"/>
        <end position="133"/>
    </location>
</feature>
<evidence type="ECO:0000259" key="4">
    <source>
        <dbReference type="Pfam" id="PF00535"/>
    </source>
</evidence>
<dbReference type="AlphaFoldDB" id="A0A3P1BDV0"/>
<dbReference type="CDD" id="cd04186">
    <property type="entry name" value="GT_2_like_c"/>
    <property type="match status" value="1"/>
</dbReference>
<keyword evidence="2" id="KW-0328">Glycosyltransferase</keyword>
<dbReference type="Gene3D" id="3.90.550.10">
    <property type="entry name" value="Spore Coat Polysaccharide Biosynthesis Protein SpsA, Chain A"/>
    <property type="match status" value="1"/>
</dbReference>
<evidence type="ECO:0000313" key="6">
    <source>
        <dbReference type="Proteomes" id="UP000271925"/>
    </source>
</evidence>
<protein>
    <submittedName>
        <fullName evidence="5">Glycosyltransferase family 2 protein</fullName>
    </submittedName>
</protein>
<organism evidence="5 6">
    <name type="scientific">Larkinella rosea</name>
    <dbReference type="NCBI Taxonomy" id="2025312"/>
    <lineage>
        <taxon>Bacteria</taxon>
        <taxon>Pseudomonadati</taxon>
        <taxon>Bacteroidota</taxon>
        <taxon>Cytophagia</taxon>
        <taxon>Cytophagales</taxon>
        <taxon>Spirosomataceae</taxon>
        <taxon>Larkinella</taxon>
    </lineage>
</organism>
<dbReference type="InterPro" id="IPR029044">
    <property type="entry name" value="Nucleotide-diphossugar_trans"/>
</dbReference>
<dbReference type="OrthoDB" id="9771846at2"/>
<dbReference type="EMBL" id="RQJO01000015">
    <property type="protein sequence ID" value="RRA99234.1"/>
    <property type="molecule type" value="Genomic_DNA"/>
</dbReference>
<gene>
    <name evidence="5" type="ORF">EHT25_27360</name>
</gene>
<keyword evidence="6" id="KW-1185">Reference proteome</keyword>
<name>A0A3P1BDV0_9BACT</name>
<accession>A0A3P1BDV0</accession>
<comment type="similarity">
    <text evidence="1">Belongs to the glycosyltransferase 2 family.</text>
</comment>
<proteinExistence type="inferred from homology"/>
<evidence type="ECO:0000256" key="1">
    <source>
        <dbReference type="ARBA" id="ARBA00006739"/>
    </source>
</evidence>
<evidence type="ECO:0000256" key="2">
    <source>
        <dbReference type="ARBA" id="ARBA00022676"/>
    </source>
</evidence>
<evidence type="ECO:0000313" key="5">
    <source>
        <dbReference type="EMBL" id="RRA99234.1"/>
    </source>
</evidence>
<evidence type="ECO:0000256" key="3">
    <source>
        <dbReference type="ARBA" id="ARBA00022679"/>
    </source>
</evidence>
<dbReference type="Pfam" id="PF00535">
    <property type="entry name" value="Glycos_transf_2"/>
    <property type="match status" value="1"/>
</dbReference>